<evidence type="ECO:0000256" key="7">
    <source>
        <dbReference type="ARBA" id="ARBA00023128"/>
    </source>
</evidence>
<protein>
    <recommendedName>
        <fullName evidence="9">Cytochrome c oxidase assembly factor 3</fullName>
    </recommendedName>
</protein>
<dbReference type="AlphaFoldDB" id="A0A9Q9DSR7"/>
<keyword evidence="7 9" id="KW-0496">Mitochondrion</keyword>
<evidence type="ECO:0000256" key="3">
    <source>
        <dbReference type="ARBA" id="ARBA00007035"/>
    </source>
</evidence>
<dbReference type="InterPro" id="IPR018628">
    <property type="entry name" value="Coa3_CC"/>
</dbReference>
<keyword evidence="8" id="KW-0472">Membrane</keyword>
<proteinExistence type="inferred from homology"/>
<comment type="subcellular location">
    <subcellularLocation>
        <location evidence="2">Mitochondrion membrane</location>
        <topology evidence="2">Single-pass membrane protein</topology>
    </subcellularLocation>
</comment>
<dbReference type="VEuPathDB" id="FungiDB:yc1106_04549"/>
<gene>
    <name evidence="11" type="ORF">yc1106_04549</name>
</gene>
<keyword evidence="5" id="KW-0812">Transmembrane</keyword>
<dbReference type="EMBL" id="CP089276">
    <property type="protein sequence ID" value="USP77275.1"/>
    <property type="molecule type" value="Genomic_DNA"/>
</dbReference>
<evidence type="ECO:0000313" key="11">
    <source>
        <dbReference type="EMBL" id="USP77275.1"/>
    </source>
</evidence>
<sequence>MHLTTAAKGHFFPASIVCEPRESATMGYKPFRSTYYDDRMRASPALLRARAPYLIKNTITGFAICSLVIGIYTYTINAISQDEFEDVIVPDKPLNKSAQPTTQALQQAMDARK</sequence>
<evidence type="ECO:0000256" key="1">
    <source>
        <dbReference type="ARBA" id="ARBA00003064"/>
    </source>
</evidence>
<evidence type="ECO:0000256" key="2">
    <source>
        <dbReference type="ARBA" id="ARBA00004304"/>
    </source>
</evidence>
<comment type="function">
    <text evidence="1 9">Required for assembly of cytochrome c oxidase (complex IV).</text>
</comment>
<keyword evidence="6" id="KW-1133">Transmembrane helix</keyword>
<comment type="subunit">
    <text evidence="4 9">Component of 250-400 kDa complexes called cytochrome oxidase assembly intermediates or COA complexes.</text>
</comment>
<evidence type="ECO:0000256" key="6">
    <source>
        <dbReference type="ARBA" id="ARBA00022989"/>
    </source>
</evidence>
<organism evidence="11 12">
    <name type="scientific">Curvularia clavata</name>
    <dbReference type="NCBI Taxonomy" id="95742"/>
    <lineage>
        <taxon>Eukaryota</taxon>
        <taxon>Fungi</taxon>
        <taxon>Dikarya</taxon>
        <taxon>Ascomycota</taxon>
        <taxon>Pezizomycotina</taxon>
        <taxon>Dothideomycetes</taxon>
        <taxon>Pleosporomycetidae</taxon>
        <taxon>Pleosporales</taxon>
        <taxon>Pleosporineae</taxon>
        <taxon>Pleosporaceae</taxon>
        <taxon>Curvularia</taxon>
    </lineage>
</organism>
<dbReference type="PANTHER" id="PTHR15642">
    <property type="entry name" value="CYTOCHROME C OXIDASE ASSEMBLY FACTOR 3, MITOCHONDRIAL"/>
    <property type="match status" value="1"/>
</dbReference>
<dbReference type="Pfam" id="PF09813">
    <property type="entry name" value="Coa3_cc"/>
    <property type="match status" value="1"/>
</dbReference>
<evidence type="ECO:0000259" key="10">
    <source>
        <dbReference type="Pfam" id="PF09813"/>
    </source>
</evidence>
<dbReference type="GO" id="GO:0005743">
    <property type="term" value="C:mitochondrial inner membrane"/>
    <property type="evidence" value="ECO:0007669"/>
    <property type="project" value="UniProtKB-UniRule"/>
</dbReference>
<name>A0A9Q9DSR7_CURCL</name>
<keyword evidence="12" id="KW-1185">Reference proteome</keyword>
<evidence type="ECO:0000256" key="5">
    <source>
        <dbReference type="ARBA" id="ARBA00022692"/>
    </source>
</evidence>
<dbReference type="PANTHER" id="PTHR15642:SF3">
    <property type="entry name" value="CYTOCHROME C OXIDASE ASSEMBLY FACTOR 3 HOMOLOG, MITOCHONDRIAL"/>
    <property type="match status" value="1"/>
</dbReference>
<reference evidence="11" key="1">
    <citation type="submission" date="2021-12" db="EMBL/GenBank/DDBJ databases">
        <title>Curvularia clavata genome.</title>
        <authorList>
            <person name="Cao Y."/>
        </authorList>
    </citation>
    <scope>NUCLEOTIDE SEQUENCE</scope>
    <source>
        <strain evidence="11">Yc1106</strain>
    </source>
</reference>
<dbReference type="Proteomes" id="UP001056012">
    <property type="component" value="Chromosome 3"/>
</dbReference>
<keyword evidence="9" id="KW-0999">Mitochondrion inner membrane</keyword>
<evidence type="ECO:0000256" key="4">
    <source>
        <dbReference type="ARBA" id="ARBA00011351"/>
    </source>
</evidence>
<feature type="domain" description="Cytochrome c oxidase assembly factor 3 mitochondrial coiled-coil" evidence="10">
    <location>
        <begin position="46"/>
        <end position="86"/>
    </location>
</feature>
<comment type="similarity">
    <text evidence="3 9">Belongs to the COA3 family.</text>
</comment>
<evidence type="ECO:0000313" key="12">
    <source>
        <dbReference type="Proteomes" id="UP001056012"/>
    </source>
</evidence>
<evidence type="ECO:0000256" key="9">
    <source>
        <dbReference type="RuleBase" id="RU367056"/>
    </source>
</evidence>
<dbReference type="GO" id="GO:0033617">
    <property type="term" value="P:mitochondrial respiratory chain complex IV assembly"/>
    <property type="evidence" value="ECO:0007669"/>
    <property type="project" value="UniProtKB-UniRule"/>
</dbReference>
<evidence type="ECO:0000256" key="8">
    <source>
        <dbReference type="ARBA" id="ARBA00023136"/>
    </source>
</evidence>
<dbReference type="OrthoDB" id="10018333at2759"/>
<dbReference type="InterPro" id="IPR041752">
    <property type="entry name" value="Coa3"/>
</dbReference>
<accession>A0A9Q9DSR7</accession>